<dbReference type="EMBL" id="BSXS01004525">
    <property type="protein sequence ID" value="GME83129.1"/>
    <property type="molecule type" value="Genomic_DNA"/>
</dbReference>
<name>A0ACB5T831_AMBMO</name>
<keyword evidence="2" id="KW-1185">Reference proteome</keyword>
<sequence length="262" mass="28174">MKSHKNFFEKEEDLEAQDPQTPTSSKKLTEGGSPKAHFASTDSDSEPQQINKPASLKSFQTDSSPLSLANPIETIMHPEENEHFSLKVPTKTSLIAANLETEEHISPITAIILLTITTVIVAFAAEYMVDAIGDIAEESGISTAFIAMILIPIAGNVVEHVTSVAVSLKGKMDLAIGVALGSALQIALFVYPLLVFISWGLDNGLTFVFNGFDIAVLCATAVLVYALIGDGKTHFLEGVVLIFTYVIVAVCYYFTPSTGYEV</sequence>
<evidence type="ECO:0000313" key="1">
    <source>
        <dbReference type="EMBL" id="GME83129.1"/>
    </source>
</evidence>
<gene>
    <name evidence="1" type="ORF">Amon02_000596900</name>
</gene>
<accession>A0ACB5T831</accession>
<reference evidence="1" key="1">
    <citation type="submission" date="2023-04" db="EMBL/GenBank/DDBJ databases">
        <title>Ambrosiozyma monospora NBRC 10751.</title>
        <authorList>
            <person name="Ichikawa N."/>
            <person name="Sato H."/>
            <person name="Tonouchi N."/>
        </authorList>
    </citation>
    <scope>NUCLEOTIDE SEQUENCE</scope>
    <source>
        <strain evidence="1">NBRC 10751</strain>
    </source>
</reference>
<comment type="caution">
    <text evidence="1">The sequence shown here is derived from an EMBL/GenBank/DDBJ whole genome shotgun (WGS) entry which is preliminary data.</text>
</comment>
<evidence type="ECO:0000313" key="2">
    <source>
        <dbReference type="Proteomes" id="UP001165064"/>
    </source>
</evidence>
<proteinExistence type="predicted"/>
<organism evidence="1 2">
    <name type="scientific">Ambrosiozyma monospora</name>
    <name type="common">Yeast</name>
    <name type="synonym">Endomycopsis monosporus</name>
    <dbReference type="NCBI Taxonomy" id="43982"/>
    <lineage>
        <taxon>Eukaryota</taxon>
        <taxon>Fungi</taxon>
        <taxon>Dikarya</taxon>
        <taxon>Ascomycota</taxon>
        <taxon>Saccharomycotina</taxon>
        <taxon>Pichiomycetes</taxon>
        <taxon>Pichiales</taxon>
        <taxon>Pichiaceae</taxon>
        <taxon>Ambrosiozyma</taxon>
    </lineage>
</organism>
<protein>
    <submittedName>
        <fullName evidence="1">Unnamed protein product</fullName>
    </submittedName>
</protein>
<dbReference type="Proteomes" id="UP001165064">
    <property type="component" value="Unassembled WGS sequence"/>
</dbReference>